<dbReference type="Pfam" id="PF00462">
    <property type="entry name" value="Glutaredoxin"/>
    <property type="match status" value="1"/>
</dbReference>
<dbReference type="InterPro" id="IPR036249">
    <property type="entry name" value="Thioredoxin-like_sf"/>
</dbReference>
<gene>
    <name evidence="2" type="ORF">SSCSM1_176</name>
</gene>
<organism evidence="2 3">
    <name type="scientific">Synechococcus phage S-SCSM1</name>
    <dbReference type="NCBI Taxonomy" id="2588487"/>
    <lineage>
        <taxon>Viruses</taxon>
        <taxon>Duplodnaviria</taxon>
        <taxon>Heunggongvirae</taxon>
        <taxon>Uroviricota</taxon>
        <taxon>Caudoviricetes</taxon>
        <taxon>Pantevenvirales</taxon>
        <taxon>Kyanoviridae</taxon>
        <taxon>Zhoulongquanvirus</taxon>
        <taxon>Zhoulongquanvirus esscess</taxon>
    </lineage>
</organism>
<dbReference type="PROSITE" id="PS51354">
    <property type="entry name" value="GLUTAREDOXIN_2"/>
    <property type="match status" value="1"/>
</dbReference>
<reference evidence="2" key="1">
    <citation type="submission" date="2019-04" db="EMBL/GenBank/DDBJ databases">
        <title>Genomic and proteomic characterization of cyanophage S-SCSM1 provides new insights into understanding the viral gene diversity and phage-host interactions.</title>
        <authorList>
            <person name="Wang Q."/>
            <person name="Xu Y."/>
            <person name="Jiao N."/>
            <person name="Zhang R."/>
        </authorList>
    </citation>
    <scope>NUCLEOTIDE SEQUENCE [LARGE SCALE GENOMIC DNA]</scope>
</reference>
<feature type="domain" description="Glutaredoxin" evidence="1">
    <location>
        <begin position="3"/>
        <end position="57"/>
    </location>
</feature>
<dbReference type="Gene3D" id="3.40.30.10">
    <property type="entry name" value="Glutaredoxin"/>
    <property type="match status" value="1"/>
</dbReference>
<dbReference type="EMBL" id="MK867354">
    <property type="protein sequence ID" value="QFG06439.1"/>
    <property type="molecule type" value="Genomic_DNA"/>
</dbReference>
<sequence>MYTIYSKYGCPYCDKIKSIMELAEVKHVAYELGTDYTREEFYLKFGNGSTFPQVILNEGANDSVKLGGCTDTVAYLKEQKVI</sequence>
<evidence type="ECO:0000313" key="2">
    <source>
        <dbReference type="EMBL" id="QFG06439.1"/>
    </source>
</evidence>
<evidence type="ECO:0000313" key="3">
    <source>
        <dbReference type="Proteomes" id="UP000515683"/>
    </source>
</evidence>
<proteinExistence type="predicted"/>
<dbReference type="InterPro" id="IPR002109">
    <property type="entry name" value="Glutaredoxin"/>
</dbReference>
<dbReference type="SUPFAM" id="SSF52833">
    <property type="entry name" value="Thioredoxin-like"/>
    <property type="match status" value="1"/>
</dbReference>
<evidence type="ECO:0000259" key="1">
    <source>
        <dbReference type="Pfam" id="PF00462"/>
    </source>
</evidence>
<dbReference type="Proteomes" id="UP000515683">
    <property type="component" value="Segment"/>
</dbReference>
<name>A0A6M2ZI56_9CAUD</name>
<keyword evidence="3" id="KW-1185">Reference proteome</keyword>
<protein>
    <submittedName>
        <fullName evidence="2">Glutaredoxin</fullName>
    </submittedName>
</protein>
<accession>A0A6M2ZI56</accession>